<dbReference type="Gene3D" id="1.20.120.450">
    <property type="entry name" value="dinb family like domain"/>
    <property type="match status" value="1"/>
</dbReference>
<dbReference type="SUPFAM" id="SSF50156">
    <property type="entry name" value="PDZ domain-like"/>
    <property type="match status" value="1"/>
</dbReference>
<evidence type="ECO:0000313" key="3">
    <source>
        <dbReference type="Proteomes" id="UP001458946"/>
    </source>
</evidence>
<dbReference type="InterPro" id="IPR001478">
    <property type="entry name" value="PDZ"/>
</dbReference>
<dbReference type="RefSeq" id="WP_353544124.1">
    <property type="nucleotide sequence ID" value="NZ_BAABRN010000091.1"/>
</dbReference>
<name>A0ABP9VLA8_9DEIO</name>
<dbReference type="InterPro" id="IPR034660">
    <property type="entry name" value="DinB/YfiT-like"/>
</dbReference>
<proteinExistence type="predicted"/>
<dbReference type="InterPro" id="IPR036034">
    <property type="entry name" value="PDZ_sf"/>
</dbReference>
<gene>
    <name evidence="2" type="ORF">Dxin01_03927</name>
</gene>
<reference evidence="2 3" key="1">
    <citation type="submission" date="2024-02" db="EMBL/GenBank/DDBJ databases">
        <title>Deinococcus xinjiangensis NBRC 107630.</title>
        <authorList>
            <person name="Ichikawa N."/>
            <person name="Katano-Makiyama Y."/>
            <person name="Hidaka K."/>
        </authorList>
    </citation>
    <scope>NUCLEOTIDE SEQUENCE [LARGE SCALE GENOMIC DNA]</scope>
    <source>
        <strain evidence="2 3">NBRC 107630</strain>
    </source>
</reference>
<keyword evidence="3" id="KW-1185">Reference proteome</keyword>
<dbReference type="Pfam" id="PF04978">
    <property type="entry name" value="MST"/>
    <property type="match status" value="1"/>
</dbReference>
<sequence>MTTRYLIGDLEGFTPQIARLVGMMNYTRQTTLQAVQGLTEGELDLRPEGHSNSVGMLLEHFCAVEIYYQAATFGTHADPEDALGERWQAGINLGQLGQEQIRGHELGYYLRNLAEIRAETLRRLAEKDDAWLEEPLPFWGDTGNRYFMWFHVFEDELNHRGQIRLLTQHLPSRKERGMLGAGFEPATPEGLGMRCREVWEGSPAAQAGLQQGDLVLEYDGQDVTERLFYELLLARPAGVSSRFVVGRGAERLELTVERVTVGG</sequence>
<evidence type="ECO:0000313" key="2">
    <source>
        <dbReference type="EMBL" id="GAA5504158.1"/>
    </source>
</evidence>
<protein>
    <recommendedName>
        <fullName evidence="1">PDZ domain-containing protein</fullName>
    </recommendedName>
</protein>
<dbReference type="PROSITE" id="PS50106">
    <property type="entry name" value="PDZ"/>
    <property type="match status" value="1"/>
</dbReference>
<dbReference type="Pfam" id="PF17820">
    <property type="entry name" value="PDZ_6"/>
    <property type="match status" value="1"/>
</dbReference>
<dbReference type="EMBL" id="BAABRN010000091">
    <property type="protein sequence ID" value="GAA5504158.1"/>
    <property type="molecule type" value="Genomic_DNA"/>
</dbReference>
<dbReference type="InterPro" id="IPR007061">
    <property type="entry name" value="MST-like"/>
</dbReference>
<dbReference type="SUPFAM" id="SSF109854">
    <property type="entry name" value="DinB/YfiT-like putative metalloenzymes"/>
    <property type="match status" value="1"/>
</dbReference>
<organism evidence="2 3">
    <name type="scientific">Deinococcus xinjiangensis</name>
    <dbReference type="NCBI Taxonomy" id="457454"/>
    <lineage>
        <taxon>Bacteria</taxon>
        <taxon>Thermotogati</taxon>
        <taxon>Deinococcota</taxon>
        <taxon>Deinococci</taxon>
        <taxon>Deinococcales</taxon>
        <taxon>Deinococcaceae</taxon>
        <taxon>Deinococcus</taxon>
    </lineage>
</organism>
<dbReference type="Proteomes" id="UP001458946">
    <property type="component" value="Unassembled WGS sequence"/>
</dbReference>
<comment type="caution">
    <text evidence="2">The sequence shown here is derived from an EMBL/GenBank/DDBJ whole genome shotgun (WGS) entry which is preliminary data.</text>
</comment>
<dbReference type="Gene3D" id="2.30.42.10">
    <property type="match status" value="1"/>
</dbReference>
<accession>A0ABP9VLA8</accession>
<dbReference type="InterPro" id="IPR041489">
    <property type="entry name" value="PDZ_6"/>
</dbReference>
<evidence type="ECO:0000259" key="1">
    <source>
        <dbReference type="PROSITE" id="PS50106"/>
    </source>
</evidence>
<feature type="domain" description="PDZ" evidence="1">
    <location>
        <begin position="173"/>
        <end position="223"/>
    </location>
</feature>